<accession>A0AAX4L610</accession>
<dbReference type="PANTHER" id="PTHR30290:SF9">
    <property type="entry name" value="OLIGOPEPTIDE-BINDING PROTEIN APPA"/>
    <property type="match status" value="1"/>
</dbReference>
<gene>
    <name evidence="6" type="ORF">V6M85_02040</name>
</gene>
<feature type="domain" description="Solute-binding protein family 5" evidence="5">
    <location>
        <begin position="45"/>
        <end position="268"/>
    </location>
</feature>
<dbReference type="InterPro" id="IPR039424">
    <property type="entry name" value="SBP_5"/>
</dbReference>
<dbReference type="InterPro" id="IPR000914">
    <property type="entry name" value="SBP_5_dom"/>
</dbReference>
<dbReference type="Pfam" id="PF00496">
    <property type="entry name" value="SBP_bac_5"/>
    <property type="match status" value="1"/>
</dbReference>
<evidence type="ECO:0000256" key="1">
    <source>
        <dbReference type="ARBA" id="ARBA00005695"/>
    </source>
</evidence>
<dbReference type="EMBL" id="CP146016">
    <property type="protein sequence ID" value="WWQ61743.1"/>
    <property type="molecule type" value="Genomic_DNA"/>
</dbReference>
<evidence type="ECO:0000256" key="4">
    <source>
        <dbReference type="SAM" id="Phobius"/>
    </source>
</evidence>
<keyword evidence="4" id="KW-1133">Transmembrane helix</keyword>
<dbReference type="PANTHER" id="PTHR30290">
    <property type="entry name" value="PERIPLASMIC BINDING COMPONENT OF ABC TRANSPORTER"/>
    <property type="match status" value="1"/>
</dbReference>
<dbReference type="Gene3D" id="3.10.105.10">
    <property type="entry name" value="Dipeptide-binding Protein, Domain 3"/>
    <property type="match status" value="1"/>
</dbReference>
<feature type="transmembrane region" description="Helical" evidence="4">
    <location>
        <begin position="12"/>
        <end position="30"/>
    </location>
</feature>
<dbReference type="GO" id="GO:1904680">
    <property type="term" value="F:peptide transmembrane transporter activity"/>
    <property type="evidence" value="ECO:0007669"/>
    <property type="project" value="TreeGrafter"/>
</dbReference>
<dbReference type="Proteomes" id="UP001432202">
    <property type="component" value="Chromosome"/>
</dbReference>
<protein>
    <submittedName>
        <fullName evidence="6">ABC transporter substrate-binding protein</fullName>
    </submittedName>
</protein>
<organism evidence="6 7">
    <name type="scientific">Sulfolobus tengchongensis</name>
    <dbReference type="NCBI Taxonomy" id="207809"/>
    <lineage>
        <taxon>Archaea</taxon>
        <taxon>Thermoproteota</taxon>
        <taxon>Thermoprotei</taxon>
        <taxon>Sulfolobales</taxon>
        <taxon>Sulfolobaceae</taxon>
        <taxon>Sulfolobus</taxon>
    </lineage>
</organism>
<evidence type="ECO:0000259" key="5">
    <source>
        <dbReference type="Pfam" id="PF00496"/>
    </source>
</evidence>
<keyword evidence="4" id="KW-0812">Transmembrane</keyword>
<sequence length="900" mass="98395">MGKILNNRNIKVISLLILFVMMSSSVYVISQSANSYPASTSITIISYNGNDANGILAFEHGQVAFYAYAVPPSEYTALPPGAKAYLMPSTYYDVLVNPLNTTFGFNPFQFQQVRFALNFIVNRTYFVDNILHGYGIPSITLYAGEQCILHLQNTLAKYAYIHYNFTYANETIYKVLTAHGAQYINGKWYYNGKPITVYVFVRTDATVRREYAEYFITQLERLGFTVQQVQGNLQKEISFVYGSDPANTTWDILIEAWGGTYGYYDAGLPEGLYSTLAGDAPFSSYYGLTFGTYNDTKYESPLLLSEANELDNWSLTLIQSKFTSAQQYYQLVNDLVNVGINMSVRIGLGMSLTPEYVLPNINGVYPNYAQGTLLNFQTYLSIINGTYPNITIGVRYLSQGSANPGVGFTDSYTDEIANGLFTPQYLTIPGSGYPVPYIYTYKIVNLTPNAVVPVPSNALWWNPVKQEITKVPPNTTAQMAVIYNLAPLINNDKWADGQNITLADIIYQYIVASEMSLNSSNPIYDSEASSAYGPSLQTIKGFKIINSTAIEIWGNDWFFDPTEAVTSLFLAFNPLGYAEEPAGGYFPWQVYVGMKTVVAEGKAAWSEGTAQSKGIDWLNLVSPTDVGYIISALQNVSTNGYIPKSLIEVENLSNITLVTPQQAIAGYQAAINFMKSYGNAMIGDGPFILVAWNPSASPPYAKLVKNPYFHLMPPSIALSMPAIYSVSLSVPSTVTAGEVLNGTVMGTTAGSTLAQPAPNVVVHLELLYTNGSVIASYQETTGTNGQFSFMIPPNLSPGSYVVTVSAYQNTSILINPVTYTLIVLPAITTTTSTTTSTTTTTSTSTSIITSTTTSVSTVISTLISTITITKSTSTIGYLAGIIVLVIIVIILLVLLLMRRR</sequence>
<dbReference type="SUPFAM" id="SSF53850">
    <property type="entry name" value="Periplasmic binding protein-like II"/>
    <property type="match status" value="1"/>
</dbReference>
<dbReference type="Gene3D" id="3.40.190.10">
    <property type="entry name" value="Periplasmic binding protein-like II"/>
    <property type="match status" value="1"/>
</dbReference>
<keyword evidence="2" id="KW-0813">Transport</keyword>
<evidence type="ECO:0000256" key="3">
    <source>
        <dbReference type="ARBA" id="ARBA00022729"/>
    </source>
</evidence>
<evidence type="ECO:0000313" key="7">
    <source>
        <dbReference type="Proteomes" id="UP001432202"/>
    </source>
</evidence>
<evidence type="ECO:0000256" key="2">
    <source>
        <dbReference type="ARBA" id="ARBA00022448"/>
    </source>
</evidence>
<dbReference type="GO" id="GO:0015833">
    <property type="term" value="P:peptide transport"/>
    <property type="evidence" value="ECO:0007669"/>
    <property type="project" value="TreeGrafter"/>
</dbReference>
<keyword evidence="3" id="KW-0732">Signal</keyword>
<keyword evidence="4" id="KW-0472">Membrane</keyword>
<evidence type="ECO:0000313" key="6">
    <source>
        <dbReference type="EMBL" id="WWQ61743.1"/>
    </source>
</evidence>
<comment type="similarity">
    <text evidence="1">Belongs to the bacterial solute-binding protein 5 family.</text>
</comment>
<proteinExistence type="inferred from homology"/>
<feature type="transmembrane region" description="Helical" evidence="4">
    <location>
        <begin position="875"/>
        <end position="897"/>
    </location>
</feature>
<dbReference type="AlphaFoldDB" id="A0AAX4L610"/>
<reference evidence="6 7" key="1">
    <citation type="submission" date="2024-02" db="EMBL/GenBank/DDBJ databases">
        <title>STSV induces naive adaptation in Sulfolobus.</title>
        <authorList>
            <person name="Xiang X."/>
            <person name="Song M."/>
        </authorList>
    </citation>
    <scope>NUCLEOTIDE SEQUENCE [LARGE SCALE GENOMIC DNA]</scope>
    <source>
        <strain evidence="6 7">RT2</strain>
    </source>
</reference>
<keyword evidence="7" id="KW-1185">Reference proteome</keyword>
<name>A0AAX4L610_9CREN</name>